<dbReference type="Pfam" id="PF04991">
    <property type="entry name" value="LicD"/>
    <property type="match status" value="1"/>
</dbReference>
<evidence type="ECO:0000259" key="1">
    <source>
        <dbReference type="Pfam" id="PF04991"/>
    </source>
</evidence>
<dbReference type="PANTHER" id="PTHR43404:SF2">
    <property type="entry name" value="LIPOPOLYSACCHARIDE CHOLINEPHOSPHOTRANSFERASE LICD"/>
    <property type="match status" value="1"/>
</dbReference>
<dbReference type="GO" id="GO:0016740">
    <property type="term" value="F:transferase activity"/>
    <property type="evidence" value="ECO:0007669"/>
    <property type="project" value="UniProtKB-KW"/>
</dbReference>
<evidence type="ECO:0000313" key="2">
    <source>
        <dbReference type="EMBL" id="VTT44450.1"/>
    </source>
</evidence>
<name>A0A4V0H5G2_STRPO</name>
<dbReference type="InterPro" id="IPR052942">
    <property type="entry name" value="LPS_cholinephosphotransferase"/>
</dbReference>
<protein>
    <submittedName>
        <fullName evidence="2">Lipopolysaccharide cholinephosphotransferase LicD1</fullName>
    </submittedName>
</protein>
<keyword evidence="2" id="KW-0808">Transferase</keyword>
<reference evidence="2 3" key="1">
    <citation type="submission" date="2019-05" db="EMBL/GenBank/DDBJ databases">
        <authorList>
            <consortium name="Pathogen Informatics"/>
        </authorList>
    </citation>
    <scope>NUCLEOTIDE SEQUENCE [LARGE SCALE GENOMIC DNA]</scope>
    <source>
        <strain evidence="2 3">NCTC10924</strain>
    </source>
</reference>
<gene>
    <name evidence="2" type="ORF">NCTC10924_01125</name>
</gene>
<dbReference type="AlphaFoldDB" id="A0A4V0H5G2"/>
<accession>A0A4V0H5G2</accession>
<dbReference type="SUPFAM" id="SSF81301">
    <property type="entry name" value="Nucleotidyltransferase"/>
    <property type="match status" value="1"/>
</dbReference>
<dbReference type="InterPro" id="IPR043519">
    <property type="entry name" value="NT_sf"/>
</dbReference>
<organism evidence="2 3">
    <name type="scientific">Streptococcus porcinus</name>
    <dbReference type="NCBI Taxonomy" id="1340"/>
    <lineage>
        <taxon>Bacteria</taxon>
        <taxon>Bacillati</taxon>
        <taxon>Bacillota</taxon>
        <taxon>Bacilli</taxon>
        <taxon>Lactobacillales</taxon>
        <taxon>Streptococcaceae</taxon>
        <taxon>Streptococcus</taxon>
    </lineage>
</organism>
<sequence>MKKMTVSEIRKIQLEMLSYIDKIARENKIEYSLGGGSLLGSIRHQGFIPWDDDIDLMLKRSDYEKLMVVLAKEENTEYKLLHHSVEPNLWPFAKLYHTGSMYQSKTDRIHPWTGVFIDLFPMDKLPESSEDREKFFKKVHNAAANLMCTTYPNYASGSRKLYAVARLILGFPRFVLYHGQAKKRALVADQIMGTYNDQDVPFIGYTDSRYRLKEFFPVELFSEYEDTPFEHLTVRKIKNDHAYLNQLYGDSYMELPPENKRENHSYYTWYWKEN</sequence>
<dbReference type="EMBL" id="LR594052">
    <property type="protein sequence ID" value="VTT44450.1"/>
    <property type="molecule type" value="Genomic_DNA"/>
</dbReference>
<dbReference type="Proteomes" id="UP000306241">
    <property type="component" value="Chromosome"/>
</dbReference>
<proteinExistence type="predicted"/>
<dbReference type="OrthoDB" id="9786100at2"/>
<evidence type="ECO:0000313" key="3">
    <source>
        <dbReference type="Proteomes" id="UP000306241"/>
    </source>
</evidence>
<dbReference type="PANTHER" id="PTHR43404">
    <property type="entry name" value="LIPOPOLYSACCHARIDE CHOLINEPHOSPHOTRANSFERASE LICD"/>
    <property type="match status" value="1"/>
</dbReference>
<dbReference type="RefSeq" id="WP_003085659.1">
    <property type="nucleotide sequence ID" value="NZ_CP070236.1"/>
</dbReference>
<dbReference type="InterPro" id="IPR007074">
    <property type="entry name" value="LicD/FKTN/FKRP_NTP_transf"/>
</dbReference>
<feature type="domain" description="LicD/FKTN/FKRP nucleotidyltransferase" evidence="1">
    <location>
        <begin position="24"/>
        <end position="249"/>
    </location>
</feature>
<dbReference type="GO" id="GO:0009100">
    <property type="term" value="P:glycoprotein metabolic process"/>
    <property type="evidence" value="ECO:0007669"/>
    <property type="project" value="UniProtKB-ARBA"/>
</dbReference>